<feature type="compositionally biased region" description="Polar residues" evidence="1">
    <location>
        <begin position="57"/>
        <end position="73"/>
    </location>
</feature>
<feature type="region of interest" description="Disordered" evidence="1">
    <location>
        <begin position="205"/>
        <end position="281"/>
    </location>
</feature>
<feature type="region of interest" description="Disordered" evidence="1">
    <location>
        <begin position="1"/>
        <end position="24"/>
    </location>
</feature>
<feature type="compositionally biased region" description="Polar residues" evidence="1">
    <location>
        <begin position="13"/>
        <end position="24"/>
    </location>
</feature>
<feature type="region of interest" description="Disordered" evidence="1">
    <location>
        <begin position="40"/>
        <end position="73"/>
    </location>
</feature>
<protein>
    <submittedName>
        <fullName evidence="2">Uncharacterized protein</fullName>
    </submittedName>
</protein>
<accession>A0A9P7A826</accession>
<dbReference type="OrthoDB" id="2643295at2759"/>
<evidence type="ECO:0000313" key="3">
    <source>
        <dbReference type="Proteomes" id="UP000714275"/>
    </source>
</evidence>
<feature type="compositionally biased region" description="Basic and acidic residues" evidence="1">
    <location>
        <begin position="205"/>
        <end position="219"/>
    </location>
</feature>
<evidence type="ECO:0000256" key="1">
    <source>
        <dbReference type="SAM" id="MobiDB-lite"/>
    </source>
</evidence>
<dbReference type="AlphaFoldDB" id="A0A9P7A826"/>
<name>A0A9P7A826_9AGAM</name>
<keyword evidence="3" id="KW-1185">Reference proteome</keyword>
<proteinExistence type="predicted"/>
<evidence type="ECO:0000313" key="2">
    <source>
        <dbReference type="EMBL" id="KAG1783387.1"/>
    </source>
</evidence>
<organism evidence="2 3">
    <name type="scientific">Suillus placidus</name>
    <dbReference type="NCBI Taxonomy" id="48579"/>
    <lineage>
        <taxon>Eukaryota</taxon>
        <taxon>Fungi</taxon>
        <taxon>Dikarya</taxon>
        <taxon>Basidiomycota</taxon>
        <taxon>Agaricomycotina</taxon>
        <taxon>Agaricomycetes</taxon>
        <taxon>Agaricomycetidae</taxon>
        <taxon>Boletales</taxon>
        <taxon>Suillineae</taxon>
        <taxon>Suillaceae</taxon>
        <taxon>Suillus</taxon>
    </lineage>
</organism>
<comment type="caution">
    <text evidence="2">The sequence shown here is derived from an EMBL/GenBank/DDBJ whole genome shotgun (WGS) entry which is preliminary data.</text>
</comment>
<gene>
    <name evidence="2" type="ORF">EV702DRAFT_257136</name>
</gene>
<sequence length="302" mass="32730">MFDSPRGPFAVSASRSTGKLSTASTTNVPFDAAYYFSSQEPSFSSGHRGIYPARSSPKLNSANHSTSTARSSPVSPLVFADMSSFPGQPLYRDVSYNPDLSDFPAYKGNTMIAFDSCAHRSSNISTAVIEKGEKRLGPDALEAQLSNKDQARTVNSRPCTSEISAANSPIVDTVPSRPSASRASPSKRIWSRLRHAVTKTFSKRSDVARVEDSGDREQGSRAAHRMSAPLLTTEASSVRDQDVTRPNRRLTKPARPASASIIPDSKRGISSPQKRLSKRSRLSNRTDIDFATIFSPSFVLPA</sequence>
<reference evidence="2" key="1">
    <citation type="journal article" date="2020" name="New Phytol.">
        <title>Comparative genomics reveals dynamic genome evolution in host specialist ectomycorrhizal fungi.</title>
        <authorList>
            <person name="Lofgren L.A."/>
            <person name="Nguyen N.H."/>
            <person name="Vilgalys R."/>
            <person name="Ruytinx J."/>
            <person name="Liao H.L."/>
            <person name="Branco S."/>
            <person name="Kuo A."/>
            <person name="LaButti K."/>
            <person name="Lipzen A."/>
            <person name="Andreopoulos W."/>
            <person name="Pangilinan J."/>
            <person name="Riley R."/>
            <person name="Hundley H."/>
            <person name="Na H."/>
            <person name="Barry K."/>
            <person name="Grigoriev I.V."/>
            <person name="Stajich J.E."/>
            <person name="Kennedy P.G."/>
        </authorList>
    </citation>
    <scope>NUCLEOTIDE SEQUENCE</scope>
    <source>
        <strain evidence="2">DOB743</strain>
    </source>
</reference>
<dbReference type="EMBL" id="JABBWD010000002">
    <property type="protein sequence ID" value="KAG1783387.1"/>
    <property type="molecule type" value="Genomic_DNA"/>
</dbReference>
<dbReference type="Proteomes" id="UP000714275">
    <property type="component" value="Unassembled WGS sequence"/>
</dbReference>